<feature type="transmembrane region" description="Helical" evidence="1">
    <location>
        <begin position="74"/>
        <end position="93"/>
    </location>
</feature>
<evidence type="ECO:0000256" key="1">
    <source>
        <dbReference type="SAM" id="Phobius"/>
    </source>
</evidence>
<evidence type="ECO:0000313" key="3">
    <source>
        <dbReference type="Proteomes" id="UP000265768"/>
    </source>
</evidence>
<keyword evidence="3" id="KW-1185">Reference proteome</keyword>
<dbReference type="AlphaFoldDB" id="A0A3A4BCI7"/>
<evidence type="ECO:0000313" key="2">
    <source>
        <dbReference type="EMBL" id="RJL35816.1"/>
    </source>
</evidence>
<accession>A0A3A4BCI7</accession>
<keyword evidence="1" id="KW-0812">Transmembrane</keyword>
<keyword evidence="1" id="KW-1133">Transmembrane helix</keyword>
<protein>
    <recommendedName>
        <fullName evidence="4">Integral membrane protein</fullName>
    </recommendedName>
</protein>
<dbReference type="Proteomes" id="UP000265768">
    <property type="component" value="Unassembled WGS sequence"/>
</dbReference>
<sequence>MAAAIVFAVVLVPLSVLQLGLACGAPWGRLAWGGRHRVLPARLRIGSAVVLALYAAFAVVVLDRAGGIDVLPEPVAVAGTWAVFAISALSAVANALSRSVPERHTGTPAALGLAVTSLIVALGP</sequence>
<keyword evidence="1" id="KW-0472">Membrane</keyword>
<comment type="caution">
    <text evidence="2">The sequence shown here is derived from an EMBL/GenBank/DDBJ whole genome shotgun (WGS) entry which is preliminary data.</text>
</comment>
<proteinExistence type="predicted"/>
<reference evidence="2 3" key="1">
    <citation type="submission" date="2018-09" db="EMBL/GenBank/DDBJ databases">
        <title>YIM 75507 draft genome.</title>
        <authorList>
            <person name="Tang S."/>
            <person name="Feng Y."/>
        </authorList>
    </citation>
    <scope>NUCLEOTIDE SEQUENCE [LARGE SCALE GENOMIC DNA]</scope>
    <source>
        <strain evidence="2 3">YIM 75507</strain>
    </source>
</reference>
<dbReference type="EMBL" id="QZEY01000001">
    <property type="protein sequence ID" value="RJL35816.1"/>
    <property type="molecule type" value="Genomic_DNA"/>
</dbReference>
<dbReference type="RefSeq" id="WP_119924789.1">
    <property type="nucleotide sequence ID" value="NZ_QZEY01000001.1"/>
</dbReference>
<organism evidence="2 3">
    <name type="scientific">Bailinhaonella thermotolerans</name>
    <dbReference type="NCBI Taxonomy" id="1070861"/>
    <lineage>
        <taxon>Bacteria</taxon>
        <taxon>Bacillati</taxon>
        <taxon>Actinomycetota</taxon>
        <taxon>Actinomycetes</taxon>
        <taxon>Streptosporangiales</taxon>
        <taxon>Streptosporangiaceae</taxon>
        <taxon>Bailinhaonella</taxon>
    </lineage>
</organism>
<dbReference type="OrthoDB" id="1524823at2"/>
<evidence type="ECO:0008006" key="4">
    <source>
        <dbReference type="Google" id="ProtNLM"/>
    </source>
</evidence>
<gene>
    <name evidence="2" type="ORF">D5H75_03280</name>
</gene>
<feature type="transmembrane region" description="Helical" evidence="1">
    <location>
        <begin position="43"/>
        <end position="62"/>
    </location>
</feature>
<name>A0A3A4BCI7_9ACTN</name>